<reference evidence="2" key="1">
    <citation type="submission" date="2021-01" db="EMBL/GenBank/DDBJ databases">
        <authorList>
            <person name="Kaushik A."/>
        </authorList>
    </citation>
    <scope>NUCLEOTIDE SEQUENCE</scope>
    <source>
        <strain evidence="2">AG6-10EEA</strain>
    </source>
</reference>
<evidence type="ECO:0000259" key="1">
    <source>
        <dbReference type="PROSITE" id="PS50181"/>
    </source>
</evidence>
<dbReference type="SUPFAM" id="SSF81383">
    <property type="entry name" value="F-box domain"/>
    <property type="match status" value="1"/>
</dbReference>
<dbReference type="Proteomes" id="UP000663853">
    <property type="component" value="Unassembled WGS sequence"/>
</dbReference>
<evidence type="ECO:0000313" key="3">
    <source>
        <dbReference type="Proteomes" id="UP000663853"/>
    </source>
</evidence>
<feature type="domain" description="F-box" evidence="1">
    <location>
        <begin position="395"/>
        <end position="431"/>
    </location>
</feature>
<dbReference type="AlphaFoldDB" id="A0A8H3C0R3"/>
<evidence type="ECO:0000313" key="2">
    <source>
        <dbReference type="EMBL" id="CAE6472055.1"/>
    </source>
</evidence>
<dbReference type="InterPro" id="IPR001810">
    <property type="entry name" value="F-box_dom"/>
</dbReference>
<protein>
    <recommendedName>
        <fullName evidence="1">F-box domain-containing protein</fullName>
    </recommendedName>
</protein>
<gene>
    <name evidence="2" type="ORF">RDB_LOCUS76023</name>
</gene>
<dbReference type="PROSITE" id="PS50181">
    <property type="entry name" value="FBOX"/>
    <property type="match status" value="1"/>
</dbReference>
<name>A0A8H3C0R3_9AGAM</name>
<comment type="caution">
    <text evidence="2">The sequence shown here is derived from an EMBL/GenBank/DDBJ whole genome shotgun (WGS) entry which is preliminary data.</text>
</comment>
<dbReference type="OrthoDB" id="3168838at2759"/>
<sequence length="518" mass="59563">MGTHGSFAYRYNGRYYRQLYWHDAYPSGHGQWLIDAIPRDPSAFKDWVADRIKMLENARTGYEEVYHPSDGGDADGLNFQLVHNADWTFSKWTYVIDLDNLRYVVNGTINFNLDNLPLYLDDFPFDDLEHNDDHRGDCWPPPNFNTEESQKNYDTLQPIVVPANEWGAPTWDQLSVCQQFSIQITDHLLRETAGKFDYAYAPSVRSHIDAFCWNMLCASAPALPLFQWDDIDSENMCLSRQTLSPGSPPGFDIRRTRMPHAGMSFLLDNKPPDYTEGKPIEYFWVRGCLITFCLRLVEPTYVTHEVEKMVRKMRLDGSSESVGVILSSQQELVVVAVDGLQVRHSPVLTIRAVGERPGRPSEGRLILTYLLSPTCTTTPLPWRITQPYQSSSTSPTSIADLPSEVLRIIVHQVDIGTYLALCCVSRSIRSICVANPRVRCYTMLHKIPGFETFFAARSAIDGTLKTIALRYCRYPERYSKSFWQFRDVSSEEFEKLKLKDSYIYTQGSLFRRRGWERL</sequence>
<dbReference type="EMBL" id="CAJMXA010001885">
    <property type="protein sequence ID" value="CAE6472055.1"/>
    <property type="molecule type" value="Genomic_DNA"/>
</dbReference>
<dbReference type="InterPro" id="IPR036047">
    <property type="entry name" value="F-box-like_dom_sf"/>
</dbReference>
<accession>A0A8H3C0R3</accession>
<organism evidence="2 3">
    <name type="scientific">Rhizoctonia solani</name>
    <dbReference type="NCBI Taxonomy" id="456999"/>
    <lineage>
        <taxon>Eukaryota</taxon>
        <taxon>Fungi</taxon>
        <taxon>Dikarya</taxon>
        <taxon>Basidiomycota</taxon>
        <taxon>Agaricomycotina</taxon>
        <taxon>Agaricomycetes</taxon>
        <taxon>Cantharellales</taxon>
        <taxon>Ceratobasidiaceae</taxon>
        <taxon>Rhizoctonia</taxon>
    </lineage>
</organism>
<proteinExistence type="predicted"/>
<dbReference type="Pfam" id="PF00646">
    <property type="entry name" value="F-box"/>
    <property type="match status" value="1"/>
</dbReference>